<comment type="similarity">
    <text evidence="1 9 11">Belongs to the peptidase A8 family.</text>
</comment>
<evidence type="ECO:0000313" key="13">
    <source>
        <dbReference type="Proteomes" id="UP000285138"/>
    </source>
</evidence>
<dbReference type="EMBL" id="QZAA01000286">
    <property type="protein sequence ID" value="RQD72954.1"/>
    <property type="molecule type" value="Genomic_DNA"/>
</dbReference>
<evidence type="ECO:0000256" key="9">
    <source>
        <dbReference type="HAMAP-Rule" id="MF_00161"/>
    </source>
</evidence>
<evidence type="ECO:0000256" key="10">
    <source>
        <dbReference type="RuleBase" id="RU000594"/>
    </source>
</evidence>
<organism evidence="12 13">
    <name type="scientific">Candidatus Syntrophonatronum acetioxidans</name>
    <dbReference type="NCBI Taxonomy" id="1795816"/>
    <lineage>
        <taxon>Bacteria</taxon>
        <taxon>Bacillati</taxon>
        <taxon>Bacillota</taxon>
        <taxon>Clostridia</taxon>
        <taxon>Eubacteriales</taxon>
        <taxon>Syntrophomonadaceae</taxon>
        <taxon>Candidatus Syntrophonatronum</taxon>
    </lineage>
</organism>
<comment type="caution">
    <text evidence="12">The sequence shown here is derived from an EMBL/GenBank/DDBJ whole genome shotgun (WGS) entry which is preliminary data.</text>
</comment>
<comment type="catalytic activity">
    <reaction evidence="9 10">
        <text>Release of signal peptides from bacterial membrane prolipoproteins. Hydrolyzes -Xaa-Yaa-Zaa-|-(S,diacylglyceryl)Cys-, in which Xaa is hydrophobic (preferably Leu), and Yaa (Ala or Ser) and Zaa (Gly or Ala) have small, neutral side chains.</text>
        <dbReference type="EC" id="3.4.23.36"/>
    </reaction>
</comment>
<dbReference type="GO" id="GO:0006508">
    <property type="term" value="P:proteolysis"/>
    <property type="evidence" value="ECO:0007669"/>
    <property type="project" value="UniProtKB-KW"/>
</dbReference>
<evidence type="ECO:0000256" key="1">
    <source>
        <dbReference type="ARBA" id="ARBA00006139"/>
    </source>
</evidence>
<dbReference type="GO" id="GO:0005886">
    <property type="term" value="C:plasma membrane"/>
    <property type="evidence" value="ECO:0007669"/>
    <property type="project" value="UniProtKB-SubCell"/>
</dbReference>
<evidence type="ECO:0000256" key="5">
    <source>
        <dbReference type="ARBA" id="ARBA00022750"/>
    </source>
</evidence>
<evidence type="ECO:0000256" key="3">
    <source>
        <dbReference type="ARBA" id="ARBA00022670"/>
    </source>
</evidence>
<dbReference type="HAMAP" id="MF_00161">
    <property type="entry name" value="LspA"/>
    <property type="match status" value="1"/>
</dbReference>
<gene>
    <name evidence="9 12" type="primary">lspA</name>
    <name evidence="12" type="ORF">D5R97_10060</name>
</gene>
<comment type="function">
    <text evidence="9 10">This protein specifically catalyzes the removal of signal peptides from prolipoproteins.</text>
</comment>
<dbReference type="EC" id="3.4.23.36" evidence="9"/>
<keyword evidence="6 9" id="KW-0378">Hydrolase</keyword>
<evidence type="ECO:0000256" key="7">
    <source>
        <dbReference type="ARBA" id="ARBA00022989"/>
    </source>
</evidence>
<dbReference type="AlphaFoldDB" id="A0A424Y9F6"/>
<reference evidence="12 13" key="1">
    <citation type="submission" date="2018-08" db="EMBL/GenBank/DDBJ databases">
        <title>The metabolism and importance of syntrophic acetate oxidation coupled to methane or sulfide production in haloalkaline environments.</title>
        <authorList>
            <person name="Timmers P.H.A."/>
            <person name="Vavourakis C.D."/>
            <person name="Sorokin D.Y."/>
            <person name="Sinninghe Damste J.S."/>
            <person name="Muyzer G."/>
            <person name="Stams A.J.M."/>
            <person name="Plugge C.M."/>
        </authorList>
    </citation>
    <scope>NUCLEOTIDE SEQUENCE [LARGE SCALE GENOMIC DNA]</scope>
    <source>
        <strain evidence="12">MSAO_Bac1</strain>
    </source>
</reference>
<keyword evidence="7 9" id="KW-1133">Transmembrane helix</keyword>
<name>A0A424Y9F6_9FIRM</name>
<keyword evidence="5 9" id="KW-0064">Aspartyl protease</keyword>
<dbReference type="PRINTS" id="PR00781">
    <property type="entry name" value="LIPOSIGPTASE"/>
</dbReference>
<dbReference type="PROSITE" id="PS00855">
    <property type="entry name" value="SPASE_II"/>
    <property type="match status" value="1"/>
</dbReference>
<dbReference type="GO" id="GO:0004190">
    <property type="term" value="F:aspartic-type endopeptidase activity"/>
    <property type="evidence" value="ECO:0007669"/>
    <property type="project" value="UniProtKB-UniRule"/>
</dbReference>
<evidence type="ECO:0000256" key="4">
    <source>
        <dbReference type="ARBA" id="ARBA00022692"/>
    </source>
</evidence>
<comment type="subcellular location">
    <subcellularLocation>
        <location evidence="9">Cell membrane</location>
        <topology evidence="9">Multi-pass membrane protein</topology>
    </subcellularLocation>
</comment>
<feature type="transmembrane region" description="Helical" evidence="9">
    <location>
        <begin position="68"/>
        <end position="86"/>
    </location>
</feature>
<sequence>MLKYNNWGRVKQLKLFFWATFIILVDQLTKHVVEQSLHLGQSIPVIPDYFHITLVRNPGAIFGLMAHGRWFFIVITVVALIILFFLMKDFYSFKYSRLGITLIVSGAIGNLLDRIRFGYVVDFVDFRVWPVFNIADAVLCLGAMFFLYDFITRGYHQKWEELEEE</sequence>
<accession>A0A424Y9F6</accession>
<evidence type="ECO:0000256" key="8">
    <source>
        <dbReference type="ARBA" id="ARBA00023136"/>
    </source>
</evidence>
<feature type="active site" evidence="9">
    <location>
        <position position="122"/>
    </location>
</feature>
<evidence type="ECO:0000256" key="6">
    <source>
        <dbReference type="ARBA" id="ARBA00022801"/>
    </source>
</evidence>
<dbReference type="NCBIfam" id="TIGR00077">
    <property type="entry name" value="lspA"/>
    <property type="match status" value="1"/>
</dbReference>
<evidence type="ECO:0000256" key="11">
    <source>
        <dbReference type="RuleBase" id="RU004181"/>
    </source>
</evidence>
<dbReference type="InterPro" id="IPR001872">
    <property type="entry name" value="Peptidase_A8"/>
</dbReference>
<keyword evidence="3 9" id="KW-0645">Protease</keyword>
<feature type="active site" evidence="9">
    <location>
        <position position="136"/>
    </location>
</feature>
<keyword evidence="8 9" id="KW-0472">Membrane</keyword>
<dbReference type="Pfam" id="PF01252">
    <property type="entry name" value="Peptidase_A8"/>
    <property type="match status" value="1"/>
</dbReference>
<dbReference type="Proteomes" id="UP000285138">
    <property type="component" value="Unassembled WGS sequence"/>
</dbReference>
<dbReference type="PANTHER" id="PTHR33695:SF1">
    <property type="entry name" value="LIPOPROTEIN SIGNAL PEPTIDASE"/>
    <property type="match status" value="1"/>
</dbReference>
<evidence type="ECO:0000313" key="12">
    <source>
        <dbReference type="EMBL" id="RQD72954.1"/>
    </source>
</evidence>
<evidence type="ECO:0000256" key="2">
    <source>
        <dbReference type="ARBA" id="ARBA00022475"/>
    </source>
</evidence>
<feature type="transmembrane region" description="Helical" evidence="9">
    <location>
        <begin position="129"/>
        <end position="148"/>
    </location>
</feature>
<keyword evidence="4 9" id="KW-0812">Transmembrane</keyword>
<dbReference type="PANTHER" id="PTHR33695">
    <property type="entry name" value="LIPOPROTEIN SIGNAL PEPTIDASE"/>
    <property type="match status" value="1"/>
</dbReference>
<comment type="caution">
    <text evidence="9">Lacks conserved residue(s) required for the propagation of feature annotation.</text>
</comment>
<comment type="pathway">
    <text evidence="9">Protein modification; lipoprotein biosynthesis (signal peptide cleavage).</text>
</comment>
<protein>
    <recommendedName>
        <fullName evidence="9">Lipoprotein signal peptidase</fullName>
        <ecNumber evidence="9">3.4.23.36</ecNumber>
    </recommendedName>
    <alternativeName>
        <fullName evidence="9">Prolipoprotein signal peptidase</fullName>
    </alternativeName>
    <alternativeName>
        <fullName evidence="9">Signal peptidase II</fullName>
        <shortName evidence="9">SPase II</shortName>
    </alternativeName>
</protein>
<proteinExistence type="inferred from homology"/>
<dbReference type="UniPathway" id="UPA00665"/>
<keyword evidence="2 9" id="KW-1003">Cell membrane</keyword>